<keyword evidence="2" id="KW-1185">Reference proteome</keyword>
<name>A0A9Q3KQJ0_9BASI</name>
<dbReference type="Proteomes" id="UP000765509">
    <property type="component" value="Unassembled WGS sequence"/>
</dbReference>
<evidence type="ECO:0000313" key="1">
    <source>
        <dbReference type="EMBL" id="MBW0586198.1"/>
    </source>
</evidence>
<accession>A0A9Q3KQJ0</accession>
<dbReference type="EMBL" id="AVOT02123192">
    <property type="protein sequence ID" value="MBW0586198.1"/>
    <property type="molecule type" value="Genomic_DNA"/>
</dbReference>
<comment type="caution">
    <text evidence="1">The sequence shown here is derived from an EMBL/GenBank/DDBJ whole genome shotgun (WGS) entry which is preliminary data.</text>
</comment>
<proteinExistence type="predicted"/>
<evidence type="ECO:0000313" key="2">
    <source>
        <dbReference type="Proteomes" id="UP000765509"/>
    </source>
</evidence>
<protein>
    <submittedName>
        <fullName evidence="1">Uncharacterized protein</fullName>
    </submittedName>
</protein>
<reference evidence="1" key="1">
    <citation type="submission" date="2021-03" db="EMBL/GenBank/DDBJ databases">
        <title>Draft genome sequence of rust myrtle Austropuccinia psidii MF-1, a brazilian biotype.</title>
        <authorList>
            <person name="Quecine M.C."/>
            <person name="Pachon D.M.R."/>
            <person name="Bonatelli M.L."/>
            <person name="Correr F.H."/>
            <person name="Franceschini L.M."/>
            <person name="Leite T.F."/>
            <person name="Margarido G.R.A."/>
            <person name="Almeida C.A."/>
            <person name="Ferrarezi J.A."/>
            <person name="Labate C.A."/>
        </authorList>
    </citation>
    <scope>NUCLEOTIDE SEQUENCE</scope>
    <source>
        <strain evidence="1">MF-1</strain>
    </source>
</reference>
<gene>
    <name evidence="1" type="ORF">O181_125913</name>
</gene>
<organism evidence="1 2">
    <name type="scientific">Austropuccinia psidii MF-1</name>
    <dbReference type="NCBI Taxonomy" id="1389203"/>
    <lineage>
        <taxon>Eukaryota</taxon>
        <taxon>Fungi</taxon>
        <taxon>Dikarya</taxon>
        <taxon>Basidiomycota</taxon>
        <taxon>Pucciniomycotina</taxon>
        <taxon>Pucciniomycetes</taxon>
        <taxon>Pucciniales</taxon>
        <taxon>Sphaerophragmiaceae</taxon>
        <taxon>Austropuccinia</taxon>
    </lineage>
</organism>
<dbReference type="AlphaFoldDB" id="A0A9Q3KQJ0"/>
<sequence>MPIQHSPPARQTISQARAQAVITPTPRDPHDRTHTVPELRAQLDKGPIMAGEALRCGYKTLIKNQVLFLSSKFV</sequence>